<dbReference type="InterPro" id="IPR011333">
    <property type="entry name" value="SKP1/BTB/POZ_sf"/>
</dbReference>
<organism evidence="4 5">
    <name type="scientific">Trametes pubescens</name>
    <name type="common">White-rot fungus</name>
    <dbReference type="NCBI Taxonomy" id="154538"/>
    <lineage>
        <taxon>Eukaryota</taxon>
        <taxon>Fungi</taxon>
        <taxon>Dikarya</taxon>
        <taxon>Basidiomycota</taxon>
        <taxon>Agaricomycotina</taxon>
        <taxon>Agaricomycetes</taxon>
        <taxon>Polyporales</taxon>
        <taxon>Polyporaceae</taxon>
        <taxon>Trametes</taxon>
    </lineage>
</organism>
<feature type="domain" description="BTB" evidence="3">
    <location>
        <begin position="16"/>
        <end position="95"/>
    </location>
</feature>
<evidence type="ECO:0000256" key="2">
    <source>
        <dbReference type="ARBA" id="ARBA00023002"/>
    </source>
</evidence>
<dbReference type="Pfam" id="PF00106">
    <property type="entry name" value="adh_short"/>
    <property type="match status" value="1"/>
</dbReference>
<name>A0A1M2VJP0_TRAPU</name>
<dbReference type="PANTHER" id="PTHR43976">
    <property type="entry name" value="SHORT CHAIN DEHYDROGENASE"/>
    <property type="match status" value="1"/>
</dbReference>
<dbReference type="AlphaFoldDB" id="A0A1M2VJP0"/>
<evidence type="ECO:0000259" key="3">
    <source>
        <dbReference type="PROSITE" id="PS50097"/>
    </source>
</evidence>
<gene>
    <name evidence="4" type="ORF">TRAPUB_1297</name>
</gene>
<evidence type="ECO:0000313" key="5">
    <source>
        <dbReference type="Proteomes" id="UP000184267"/>
    </source>
</evidence>
<evidence type="ECO:0000256" key="1">
    <source>
        <dbReference type="ARBA" id="ARBA00006484"/>
    </source>
</evidence>
<dbReference type="SUPFAM" id="SSF54695">
    <property type="entry name" value="POZ domain"/>
    <property type="match status" value="1"/>
</dbReference>
<dbReference type="Gene3D" id="3.40.50.720">
    <property type="entry name" value="NAD(P)-binding Rossmann-like Domain"/>
    <property type="match status" value="1"/>
</dbReference>
<dbReference type="InterPro" id="IPR000210">
    <property type="entry name" value="BTB/POZ_dom"/>
</dbReference>
<dbReference type="Gene3D" id="3.30.710.10">
    <property type="entry name" value="Potassium Channel Kv1.1, Chain A"/>
    <property type="match status" value="1"/>
</dbReference>
<dbReference type="InterPro" id="IPR002347">
    <property type="entry name" value="SDR_fam"/>
</dbReference>
<keyword evidence="2" id="KW-0560">Oxidoreductase</keyword>
<proteinExistence type="inferred from homology"/>
<dbReference type="PROSITE" id="PS50097">
    <property type="entry name" value="BTB"/>
    <property type="match status" value="1"/>
</dbReference>
<comment type="similarity">
    <text evidence="1">Belongs to the short-chain dehydrogenases/reductases (SDR) family.</text>
</comment>
<dbReference type="SUPFAM" id="SSF51735">
    <property type="entry name" value="NAD(P)-binding Rossmann-fold domains"/>
    <property type="match status" value="1"/>
</dbReference>
<dbReference type="PRINTS" id="PR00081">
    <property type="entry name" value="GDHRDH"/>
</dbReference>
<sequence length="599" mass="66170">MENAAVIEQDADLWFSDGSIVVIAEGTGFRVHMSLLSRSSPILRDIFTLPQPVPAASLGGDNAFGGVPVVHVSDSAYDMRCLLRTIYDGRKYLADMGRELPFSILSALMRLGHKYELTDIVDEAAQYLEEFFTADFDVWLQICHTDTVPTRFEFRRDEDDEAELFESVRLLRLTGKTAMLPMALYRCAQLGLTEILWGVERHTPGTFERLSDEDIEICVHASARLMQLSGHAVAALTRAECAAQCTSREDCSQRIRLFTMAVAKRTSGLITPHALAELEYRLRFIATLDCWKGLCDACRDGILERHTATQRAIWERMPSIFGFKPEELGAEWAGCSTSWITVTGSTTGFGRLLTELILKNGEKVVATARRPHALADLAVQYPTSQLLVVQLDVNDWQQIPAAFAQAQAAFGRLDVVVNNAAWGVLDEVESMPDSDVRAMFETNVWGAANVSREAVRFFREVNVPACGRLLQISSLAGFCGGPSLGYYAASKHALQITLIEPGGFLTEGPDKVIWPPQPAAYANPDLPVSRIRKAMDTALIPGDAKKAVDAFYKIAALEEPPLRVPLGKDSVAALRRKIASLTADLDKYEYLSEDLEVDE</sequence>
<reference evidence="4 5" key="1">
    <citation type="submission" date="2016-10" db="EMBL/GenBank/DDBJ databases">
        <title>Genome sequence of the basidiomycete white-rot fungus Trametes pubescens.</title>
        <authorList>
            <person name="Makela M.R."/>
            <person name="Granchi Z."/>
            <person name="Peng M."/>
            <person name="De Vries R.P."/>
            <person name="Grigoriev I."/>
            <person name="Riley R."/>
            <person name="Hilden K."/>
        </authorList>
    </citation>
    <scope>NUCLEOTIDE SEQUENCE [LARGE SCALE GENOMIC DNA]</scope>
    <source>
        <strain evidence="4 5">FBCC735</strain>
    </source>
</reference>
<dbReference type="InterPro" id="IPR051911">
    <property type="entry name" value="SDR_oxidoreductase"/>
</dbReference>
<keyword evidence="5" id="KW-1185">Reference proteome</keyword>
<accession>A0A1M2VJP0</accession>
<dbReference type="Proteomes" id="UP000184267">
    <property type="component" value="Unassembled WGS sequence"/>
</dbReference>
<dbReference type="PANTHER" id="PTHR43976:SF16">
    <property type="entry name" value="SHORT-CHAIN DEHYDROGENASE_REDUCTASE FAMILY PROTEIN"/>
    <property type="match status" value="1"/>
</dbReference>
<comment type="caution">
    <text evidence="4">The sequence shown here is derived from an EMBL/GenBank/DDBJ whole genome shotgun (WGS) entry which is preliminary data.</text>
</comment>
<dbReference type="GO" id="GO:0016491">
    <property type="term" value="F:oxidoreductase activity"/>
    <property type="evidence" value="ECO:0007669"/>
    <property type="project" value="UniProtKB-KW"/>
</dbReference>
<dbReference type="STRING" id="154538.A0A1M2VJP0"/>
<protein>
    <recommendedName>
        <fullName evidence="3">BTB domain-containing protein</fullName>
    </recommendedName>
</protein>
<dbReference type="CDD" id="cd18186">
    <property type="entry name" value="BTB_POZ_ZBTB_KLHL-like"/>
    <property type="match status" value="1"/>
</dbReference>
<dbReference type="EMBL" id="MNAD01001119">
    <property type="protein sequence ID" value="OJT07814.1"/>
    <property type="molecule type" value="Genomic_DNA"/>
</dbReference>
<evidence type="ECO:0000313" key="4">
    <source>
        <dbReference type="EMBL" id="OJT07814.1"/>
    </source>
</evidence>
<dbReference type="OrthoDB" id="2750681at2759"/>
<dbReference type="SMART" id="SM00225">
    <property type="entry name" value="BTB"/>
    <property type="match status" value="1"/>
</dbReference>
<dbReference type="InterPro" id="IPR036291">
    <property type="entry name" value="NAD(P)-bd_dom_sf"/>
</dbReference>